<dbReference type="SUPFAM" id="SSF49452">
    <property type="entry name" value="Starch-binding domain-like"/>
    <property type="match status" value="9"/>
</dbReference>
<sequence length="1903" mass="194016">MPFPSNEQYVPLKQNNVTVIDPVRDVSPDETDIVGDAQYPAAYYAYDGTNVYFRMRLNTDPRFKSDFRNFAWGVLFDTDNNPATYEWELLVNGLENKVQLIANTVKIPNVFTDQAEGTDGKGTPNYEETICNFDIARAQPTDDGSALGSATNYFIDFFIPSAILFPLLGINGQSSLRFLFFTATNANNFNKDFIGSGTTLSTLFCDPVTINGGDVRAQLALSQTVSPTTVIAAQQTTFRGSITATNTGRSAASTLFVQAPFLFDKLISFTVSQRSLGTTAFNSTTKTLTWNVGNLAAGGSATLTYEAVAQFNTSGSRTVDTKTATGVDSFTGGAIAAPASSSSVTVTTLGGVTGTIIDKVTGLPLVGATVQINALPGNTSAGQTVTDSAGVYSFPNLPPGNYNLTFSFPSYQSANAPVTIAAGSIATVNLTLTPVPAVINGTVRAIGSGLGIAGTTVTLTNWIGVRTAQTVTDANGAYTLPNIVPSYYRISFAADSFQTTDSPLTLLAGETRTVNAELRPNPGIVTGTITNAQTLAPIAGALVEVLDNRNSILDTAITNALGAYTIASLAPATNDRLRISADTFVTDVIGFAIKAGQTSVVNASLSPVAGALTGTITDSVTGAGLAGASIRVFTSEGITLQTAMTDAAGSYTISSLAPGSYSIVIADQGYAGRTIGALINAGATTALNVPLNQLAGGISGTVKDISGAPIADAIVRIFSNNIIVGRVATLEDGSYTIGNLTPGVYYVSVRAEGFGGLSFSGTVNPGQITNEDFVLTPNPGSISGVIKDNDGNPIAGAVITLSLNVVGGGLIVTRYVSQTDGSYLIENLFPAPYLITVAAVPYQSAFQSVTVSSGGRGVADFSLLPDPGTLSGTVVDQFGNPVAGASVLIKNSTGSGVTISTIFSDSNGHFETSSLAPGIYTVLASAADFQTASATVAVKSDSVSTISLILLPEPGSISGQVTDAVTGQPIFGVLASVTDSNNFLVATLIADDKSEFLFEGLPPGSYTVAVRALHYQSGTMGAIVSSNAITPLPIALSPNPGIILGEVSPAIGGANIQLFNSNNILISSAISNPDGTFGFLGEAVGSYYLTATAQGFTSQIAGASVIADTTTHVTINLAPNPGTISGFVLDPSGNPIPTAVVKILNSNESIRGISPTQGDGSYVVEGIPIGPKTVIASAPDFSNKVKGTTIGPGQSITNFSFILTPDPGMINGQITDSVTGQTISGANIEIRADVSSGLAIANGTSTPFGNYQVNGLQPGSYTVIAKANDYATGTAGAFVISNSSTIANLSLNPLFGIIDGIVVNSAGQAISNNDVKIKLFTKDGTLIETSFVSADGTFRITGVLPNEYILTAAAPGFETETIGVTVRAGLSTPITVTLTPQAASVSGTVRNVTTGSPISGVLVNLADVDGLPVESTFTDNNGAFLITGVPAGNFIITALASGFGTAVSAVVTRSGQTATTDLLLTPTPGAIVGFVSDLVTGTNISGAEIQILNASTGAVIGTILSNNGGEYSFPSLAPGSYKAIANAGGYAAEYGGFTVAAGETKRYSFALQPLPGRLIGTVTNAASGAPLASVTIQLLQFNNFGPALATVLTDSSGRFDLGEVAASNYAVTASLRGFVTQQTSALALRNETTAVTFALQQAQTEVGGKVTGGPGAQPLPGGSVVIVDGNGVVGGGGVTDKNGDYVVPSTPIGDQTIVVTVPGVGATTTFIPNKPGQSQTANLNIAGPAAPIVGRTSDNANDAPIPGAILQVLDSSTNIVVQTAVTDLNGNYATDPVPPGNYTVTASAPLFGSAAKGVSTNAIGSTRVDLALHVEFGTLRGSIRDASGRPLNMALAEIVTPDNLLIRQIISNPAGQYALTNIAAGTPNASFSFPGKQTALRTPIIVNGQTTILDIVLLDEDEE</sequence>
<keyword evidence="3" id="KW-0732">Signal</keyword>
<dbReference type="PANTHER" id="PTHR36108">
    <property type="entry name" value="COLOSSIN-B-RELATED"/>
    <property type="match status" value="1"/>
</dbReference>
<dbReference type="STRING" id="717606.PaecuDRAFT_2665"/>
<dbReference type="SUPFAM" id="SSF49464">
    <property type="entry name" value="Carboxypeptidase regulatory domain-like"/>
    <property type="match status" value="7"/>
</dbReference>
<dbReference type="Pfam" id="PF01345">
    <property type="entry name" value="DUF11"/>
    <property type="match status" value="1"/>
</dbReference>
<feature type="domain" description="DUF11" evidence="4">
    <location>
        <begin position="219"/>
        <end position="328"/>
    </location>
</feature>
<evidence type="ECO:0000259" key="4">
    <source>
        <dbReference type="Pfam" id="PF01345"/>
    </source>
</evidence>
<dbReference type="PANTHER" id="PTHR36108:SF13">
    <property type="entry name" value="COLOSSIN-B-RELATED"/>
    <property type="match status" value="1"/>
</dbReference>
<dbReference type="GO" id="GO:0030246">
    <property type="term" value="F:carbohydrate binding"/>
    <property type="evidence" value="ECO:0007669"/>
    <property type="project" value="InterPro"/>
</dbReference>
<dbReference type="InterPro" id="IPR001434">
    <property type="entry name" value="OmcB-like_DUF11"/>
</dbReference>
<dbReference type="OrthoDB" id="176752at2"/>
<dbReference type="SUPFAM" id="SSF49478">
    <property type="entry name" value="Cna protein B-type domain"/>
    <property type="match status" value="2"/>
</dbReference>
<organism evidence="5 6">
    <name type="scientific">Paenibacillus curdlanolyticus YK9</name>
    <dbReference type="NCBI Taxonomy" id="717606"/>
    <lineage>
        <taxon>Bacteria</taxon>
        <taxon>Bacillati</taxon>
        <taxon>Bacillota</taxon>
        <taxon>Bacilli</taxon>
        <taxon>Bacillales</taxon>
        <taxon>Paenibacillaceae</taxon>
        <taxon>Paenibacillus</taxon>
    </lineage>
</organism>
<dbReference type="Proteomes" id="UP000005387">
    <property type="component" value="Unassembled WGS sequence"/>
</dbReference>
<proteinExistence type="inferred from homology"/>
<keyword evidence="6" id="KW-1185">Reference proteome</keyword>
<accession>E0IAH6</accession>
<dbReference type="RefSeq" id="WP_006038655.1">
    <property type="nucleotide sequence ID" value="NZ_AEDD01000006.1"/>
</dbReference>
<dbReference type="eggNOG" id="COG0793">
    <property type="taxonomic scope" value="Bacteria"/>
</dbReference>
<reference evidence="5 6" key="1">
    <citation type="submission" date="2010-07" db="EMBL/GenBank/DDBJ databases">
        <title>The draft genome of Paenibacillus curdlanolyticus YK9.</title>
        <authorList>
            <consortium name="US DOE Joint Genome Institute (JGI-PGF)"/>
            <person name="Lucas S."/>
            <person name="Copeland A."/>
            <person name="Lapidus A."/>
            <person name="Cheng J.-F."/>
            <person name="Bruce D."/>
            <person name="Goodwin L."/>
            <person name="Pitluck S."/>
            <person name="Land M.L."/>
            <person name="Hauser L."/>
            <person name="Chang Y.-J."/>
            <person name="Jeffries C."/>
            <person name="Anderson I.J."/>
            <person name="Johnson E."/>
            <person name="Loganathan U."/>
            <person name="Mulhopadhyay B."/>
            <person name="Kyrpides N."/>
            <person name="Woyke T.J."/>
        </authorList>
    </citation>
    <scope>NUCLEOTIDE SEQUENCE [LARGE SCALE GENOMIC DNA]</scope>
    <source>
        <strain evidence="5 6">YK9</strain>
    </source>
</reference>
<dbReference type="EMBL" id="AEDD01000006">
    <property type="protein sequence ID" value="EFM10753.1"/>
    <property type="molecule type" value="Genomic_DNA"/>
</dbReference>
<dbReference type="eggNOG" id="COG4932">
    <property type="taxonomic scope" value="Bacteria"/>
</dbReference>
<dbReference type="Gene3D" id="2.60.40.1120">
    <property type="entry name" value="Carboxypeptidase-like, regulatory domain"/>
    <property type="match status" value="16"/>
</dbReference>
<dbReference type="Gene3D" id="2.60.40.1170">
    <property type="entry name" value="Mu homology domain, subdomain B"/>
    <property type="match status" value="1"/>
</dbReference>
<evidence type="ECO:0000313" key="5">
    <source>
        <dbReference type="EMBL" id="EFM10753.1"/>
    </source>
</evidence>
<comment type="similarity">
    <text evidence="1">Belongs to the serine-aspartate repeat-containing protein (SDr) family.</text>
</comment>
<gene>
    <name evidence="5" type="ORF">PaecuDRAFT_2665</name>
</gene>
<name>E0IAH6_9BACL</name>
<evidence type="ECO:0000256" key="2">
    <source>
        <dbReference type="ARBA" id="ARBA00022525"/>
    </source>
</evidence>
<dbReference type="Pfam" id="PF13620">
    <property type="entry name" value="CarboxypepD_reg"/>
    <property type="match status" value="17"/>
</dbReference>
<evidence type="ECO:0000313" key="6">
    <source>
        <dbReference type="Proteomes" id="UP000005387"/>
    </source>
</evidence>
<keyword evidence="2" id="KW-0964">Secreted</keyword>
<dbReference type="InterPro" id="IPR008969">
    <property type="entry name" value="CarboxyPept-like_regulatory"/>
</dbReference>
<evidence type="ECO:0000256" key="1">
    <source>
        <dbReference type="ARBA" id="ARBA00007257"/>
    </source>
</evidence>
<dbReference type="InterPro" id="IPR013784">
    <property type="entry name" value="Carb-bd-like_fold"/>
</dbReference>
<evidence type="ECO:0000256" key="3">
    <source>
        <dbReference type="ARBA" id="ARBA00022729"/>
    </source>
</evidence>
<protein>
    <submittedName>
        <fullName evidence="5">Cna B domain protein</fullName>
    </submittedName>
</protein>